<keyword evidence="1" id="KW-0812">Transmembrane</keyword>
<dbReference type="PANTHER" id="PTHR37305">
    <property type="entry name" value="INTEGRAL MEMBRANE PROTEIN-RELATED"/>
    <property type="match status" value="1"/>
</dbReference>
<comment type="caution">
    <text evidence="2">The sequence shown here is derived from an EMBL/GenBank/DDBJ whole genome shotgun (WGS) entry which is preliminary data.</text>
</comment>
<protein>
    <submittedName>
        <fullName evidence="2">ABC-2 type transport system permease protein</fullName>
    </submittedName>
</protein>
<evidence type="ECO:0000256" key="1">
    <source>
        <dbReference type="SAM" id="Phobius"/>
    </source>
</evidence>
<gene>
    <name evidence="2" type="ORF">EV192_105625</name>
</gene>
<feature type="transmembrane region" description="Helical" evidence="1">
    <location>
        <begin position="209"/>
        <end position="228"/>
    </location>
</feature>
<evidence type="ECO:0000313" key="3">
    <source>
        <dbReference type="Proteomes" id="UP000295680"/>
    </source>
</evidence>
<feature type="transmembrane region" description="Helical" evidence="1">
    <location>
        <begin position="132"/>
        <end position="157"/>
    </location>
</feature>
<feature type="transmembrane region" description="Helical" evidence="1">
    <location>
        <begin position="37"/>
        <end position="57"/>
    </location>
</feature>
<dbReference type="Proteomes" id="UP000295680">
    <property type="component" value="Unassembled WGS sequence"/>
</dbReference>
<proteinExistence type="predicted"/>
<keyword evidence="3" id="KW-1185">Reference proteome</keyword>
<dbReference type="EMBL" id="SLWS01000005">
    <property type="protein sequence ID" value="TCO58554.1"/>
    <property type="molecule type" value="Genomic_DNA"/>
</dbReference>
<evidence type="ECO:0000313" key="2">
    <source>
        <dbReference type="EMBL" id="TCO58554.1"/>
    </source>
</evidence>
<dbReference type="PANTHER" id="PTHR37305:SF1">
    <property type="entry name" value="MEMBRANE PROTEIN"/>
    <property type="match status" value="1"/>
</dbReference>
<dbReference type="GO" id="GO:0005886">
    <property type="term" value="C:plasma membrane"/>
    <property type="evidence" value="ECO:0007669"/>
    <property type="project" value="UniProtKB-SubCell"/>
</dbReference>
<dbReference type="GO" id="GO:0140359">
    <property type="term" value="F:ABC-type transporter activity"/>
    <property type="evidence" value="ECO:0007669"/>
    <property type="project" value="InterPro"/>
</dbReference>
<name>A0A4R2JHK6_9PSEU</name>
<dbReference type="Pfam" id="PF12679">
    <property type="entry name" value="ABC2_membrane_2"/>
    <property type="match status" value="1"/>
</dbReference>
<reference evidence="2 3" key="1">
    <citation type="submission" date="2019-03" db="EMBL/GenBank/DDBJ databases">
        <title>Genomic Encyclopedia of Type Strains, Phase IV (KMG-IV): sequencing the most valuable type-strain genomes for metagenomic binning, comparative biology and taxonomic classification.</title>
        <authorList>
            <person name="Goeker M."/>
        </authorList>
    </citation>
    <scope>NUCLEOTIDE SEQUENCE [LARGE SCALE GENOMIC DNA]</scope>
    <source>
        <strain evidence="2 3">DSM 45934</strain>
    </source>
</reference>
<organism evidence="2 3">
    <name type="scientific">Actinocrispum wychmicini</name>
    <dbReference type="NCBI Taxonomy" id="1213861"/>
    <lineage>
        <taxon>Bacteria</taxon>
        <taxon>Bacillati</taxon>
        <taxon>Actinomycetota</taxon>
        <taxon>Actinomycetes</taxon>
        <taxon>Pseudonocardiales</taxon>
        <taxon>Pseudonocardiaceae</taxon>
        <taxon>Actinocrispum</taxon>
    </lineage>
</organism>
<dbReference type="OrthoDB" id="3217553at2"/>
<keyword evidence="1" id="KW-1133">Transmembrane helix</keyword>
<sequence>MTAMTDTAAPLFTPTKAPVSRLLRSELRWIFRRPRTLILLGLLALYPIVFGIGTQLIDSPIRANGSQTIVAAVAGNALMLPIIVLSTTMVFFLPLGTTIAASDAIAGEASNGTLRNLLLAPISRVRLLAIKAFGVAVVSLVATLMTALIAYVTGLVIAGTGSLVTVSGTTLPVGEGLWRVLIGTAWVVVQMWAIGAVALAVSASTEHPLLVMASVIGGLFMFGLLSQIPALDWLQPFLITTSWESIVDVVRDPMPSGDLVIGLLRAVCYLVIGYSLALARMVTKDG</sequence>
<dbReference type="AlphaFoldDB" id="A0A4R2JHK6"/>
<feature type="transmembrane region" description="Helical" evidence="1">
    <location>
        <begin position="259"/>
        <end position="279"/>
    </location>
</feature>
<keyword evidence="1" id="KW-0472">Membrane</keyword>
<feature type="transmembrane region" description="Helical" evidence="1">
    <location>
        <begin position="69"/>
        <end position="93"/>
    </location>
</feature>
<feature type="transmembrane region" description="Helical" evidence="1">
    <location>
        <begin position="177"/>
        <end position="202"/>
    </location>
</feature>
<dbReference type="RefSeq" id="WP_132119381.1">
    <property type="nucleotide sequence ID" value="NZ_SLWS01000005.1"/>
</dbReference>
<accession>A0A4R2JHK6</accession>